<dbReference type="HOGENOM" id="CLU_031753_3_0_1"/>
<dbReference type="InterPro" id="IPR014718">
    <property type="entry name" value="GH-type_carb-bd"/>
</dbReference>
<accession>C1H5L6</accession>
<evidence type="ECO:0008006" key="3">
    <source>
        <dbReference type="Google" id="ProtNLM"/>
    </source>
</evidence>
<dbReference type="InterPro" id="IPR008183">
    <property type="entry name" value="Aldose_1/G6P_1-epimerase"/>
</dbReference>
<dbReference type="AlphaFoldDB" id="C1H5L6"/>
<dbReference type="VEuPathDB" id="FungiDB:PAAG_06057"/>
<dbReference type="OMA" id="IYHHISR"/>
<dbReference type="GO" id="GO:0033499">
    <property type="term" value="P:galactose catabolic process via UDP-galactose, Leloir pathway"/>
    <property type="evidence" value="ECO:0007669"/>
    <property type="project" value="TreeGrafter"/>
</dbReference>
<dbReference type="RefSeq" id="XP_002792269.2">
    <property type="nucleotide sequence ID" value="XM_002792223.2"/>
</dbReference>
<dbReference type="GO" id="GO:0006006">
    <property type="term" value="P:glucose metabolic process"/>
    <property type="evidence" value="ECO:0007669"/>
    <property type="project" value="TreeGrafter"/>
</dbReference>
<dbReference type="EMBL" id="KN294007">
    <property type="protein sequence ID" value="EEH35010.2"/>
    <property type="molecule type" value="Genomic_DNA"/>
</dbReference>
<reference evidence="1 2" key="1">
    <citation type="journal article" date="2011" name="PLoS Genet.">
        <title>Comparative genomic analysis of human fungal pathogens causing paracoccidioidomycosis.</title>
        <authorList>
            <person name="Desjardins C.A."/>
            <person name="Champion M.D."/>
            <person name="Holder J.W."/>
            <person name="Muszewska A."/>
            <person name="Goldberg J."/>
            <person name="Bailao A.M."/>
            <person name="Brigido M.M."/>
            <person name="Ferreira M.E."/>
            <person name="Garcia A.M."/>
            <person name="Grynberg M."/>
            <person name="Gujja S."/>
            <person name="Heiman D.I."/>
            <person name="Henn M.R."/>
            <person name="Kodira C.D."/>
            <person name="Leon-Narvaez H."/>
            <person name="Longo L.V."/>
            <person name="Ma L.J."/>
            <person name="Malavazi I."/>
            <person name="Matsuo A.L."/>
            <person name="Morais F.V."/>
            <person name="Pereira M."/>
            <person name="Rodriguez-Brito S."/>
            <person name="Sakthikumar S."/>
            <person name="Salem-Izacc S.M."/>
            <person name="Sykes S.M."/>
            <person name="Teixeira M.M."/>
            <person name="Vallejo M.C."/>
            <person name="Walter M.E."/>
            <person name="Yandava C."/>
            <person name="Young S."/>
            <person name="Zeng Q."/>
            <person name="Zucker J."/>
            <person name="Felipe M.S."/>
            <person name="Goldman G.H."/>
            <person name="Haas B.J."/>
            <person name="McEwen J.G."/>
            <person name="Nino-Vega G."/>
            <person name="Puccia R."/>
            <person name="San-Blas G."/>
            <person name="Soares C.M."/>
            <person name="Birren B.W."/>
            <person name="Cuomo C.A."/>
        </authorList>
    </citation>
    <scope>NUCLEOTIDE SEQUENCE [LARGE SCALE GENOMIC DNA]</scope>
    <source>
        <strain evidence="2">ATCC MYA-826 / Pb01</strain>
    </source>
</reference>
<dbReference type="GeneID" id="9095508"/>
<dbReference type="GO" id="GO:0004034">
    <property type="term" value="F:aldose 1-epimerase activity"/>
    <property type="evidence" value="ECO:0007669"/>
    <property type="project" value="TreeGrafter"/>
</dbReference>
<dbReference type="KEGG" id="pbl:PAAG_06057"/>
<dbReference type="InterPro" id="IPR011013">
    <property type="entry name" value="Gal_mutarotase_sf_dom"/>
</dbReference>
<dbReference type="Gene3D" id="2.70.98.10">
    <property type="match status" value="1"/>
</dbReference>
<dbReference type="SUPFAM" id="SSF74650">
    <property type="entry name" value="Galactose mutarotase-like"/>
    <property type="match status" value="1"/>
</dbReference>
<evidence type="ECO:0000313" key="1">
    <source>
        <dbReference type="EMBL" id="EEH35010.2"/>
    </source>
</evidence>
<gene>
    <name evidence="1" type="ORF">PAAG_06057</name>
</gene>
<dbReference type="eggNOG" id="KOG1604">
    <property type="taxonomic scope" value="Eukaryota"/>
</dbReference>
<dbReference type="GO" id="GO:0030246">
    <property type="term" value="F:carbohydrate binding"/>
    <property type="evidence" value="ECO:0007669"/>
    <property type="project" value="InterPro"/>
</dbReference>
<evidence type="ECO:0000313" key="2">
    <source>
        <dbReference type="Proteomes" id="UP000002059"/>
    </source>
</evidence>
<dbReference type="PANTHER" id="PTHR10091:SF0">
    <property type="entry name" value="GALACTOSE MUTAROTASE"/>
    <property type="match status" value="1"/>
</dbReference>
<protein>
    <recommendedName>
        <fullName evidence="3">Aldose 1-epimerase</fullName>
    </recommendedName>
</protein>
<dbReference type="OrthoDB" id="274691at2759"/>
<dbReference type="PANTHER" id="PTHR10091">
    <property type="entry name" value="ALDOSE-1-EPIMERASE"/>
    <property type="match status" value="1"/>
</dbReference>
<dbReference type="Proteomes" id="UP000002059">
    <property type="component" value="Partially assembled WGS sequence"/>
</dbReference>
<keyword evidence="2" id="KW-1185">Reference proteome</keyword>
<dbReference type="Pfam" id="PF01263">
    <property type="entry name" value="Aldose_epim"/>
    <property type="match status" value="1"/>
</dbReference>
<sequence length="339" mass="37317">MASTSDQSAFTFLPLGGIIQEIRVAGQNIVLSFPTQEHYVRYNSSYFGATIGRTTNRLKDSVIKNLNGQTYTLTTKQGPNSLHGGKEGWDSKLFEGPKAVLRNGKEALEFKYLSLDAEEGYPGTVELRIWYTAGMEAAAESGGRAKTVLEIEYEVEFIGNECAETVVGVTNHTYFNLGDSLTIEGTEAVLATDKYLPVDSTGIPLGTIENYTSTEVKKPFLLGATSPDFDHCFVVDTDAVSIPVDTRFRPLRLNAAFKHLVTGINLEVQSTEPAFQFYTGEYINAPPIGDAPPRGPRSGFCVEPSRYINAPNEPAWRSMSVLKQGQVWGSKIVYKVWKE</sequence>
<name>C1H5L6_PARBA</name>
<dbReference type="STRING" id="502779.C1H5L6"/>
<organism evidence="1 2">
    <name type="scientific">Paracoccidioides lutzii (strain ATCC MYA-826 / Pb01)</name>
    <name type="common">Paracoccidioides brasiliensis</name>
    <dbReference type="NCBI Taxonomy" id="502779"/>
    <lineage>
        <taxon>Eukaryota</taxon>
        <taxon>Fungi</taxon>
        <taxon>Dikarya</taxon>
        <taxon>Ascomycota</taxon>
        <taxon>Pezizomycotina</taxon>
        <taxon>Eurotiomycetes</taxon>
        <taxon>Eurotiomycetidae</taxon>
        <taxon>Onygenales</taxon>
        <taxon>Ajellomycetaceae</taxon>
        <taxon>Paracoccidioides</taxon>
    </lineage>
</organism>
<proteinExistence type="predicted"/>